<comment type="function">
    <text evidence="8">This protein is part of the stalk that links CF(0) to CF(1). It either transmits conformational changes from CF(0) to CF(1) or is implicated in proton conduction.</text>
</comment>
<evidence type="ECO:0000256" key="6">
    <source>
        <dbReference type="ARBA" id="ARBA00023196"/>
    </source>
</evidence>
<accession>A0A850QZX3</accession>
<protein>
    <recommendedName>
        <fullName evidence="8">ATP synthase subunit delta</fullName>
    </recommendedName>
    <alternativeName>
        <fullName evidence="8">ATP synthase F(1) sector subunit delta</fullName>
    </alternativeName>
    <alternativeName>
        <fullName evidence="8">F-type ATPase subunit delta</fullName>
        <shortName evidence="8">F-ATPase subunit delta</shortName>
    </alternativeName>
</protein>
<keyword evidence="8" id="KW-1003">Cell membrane</keyword>
<organism evidence="9 10">
    <name type="scientific">Bombilactobacillus apium</name>
    <dbReference type="NCBI Taxonomy" id="2675299"/>
    <lineage>
        <taxon>Bacteria</taxon>
        <taxon>Bacillati</taxon>
        <taxon>Bacillota</taxon>
        <taxon>Bacilli</taxon>
        <taxon>Lactobacillales</taxon>
        <taxon>Lactobacillaceae</taxon>
        <taxon>Bombilactobacillus</taxon>
    </lineage>
</organism>
<dbReference type="PANTHER" id="PTHR11910">
    <property type="entry name" value="ATP SYNTHASE DELTA CHAIN"/>
    <property type="match status" value="1"/>
</dbReference>
<evidence type="ECO:0000256" key="8">
    <source>
        <dbReference type="HAMAP-Rule" id="MF_01416"/>
    </source>
</evidence>
<dbReference type="PRINTS" id="PR00125">
    <property type="entry name" value="ATPASEDELTA"/>
</dbReference>
<evidence type="ECO:0000256" key="2">
    <source>
        <dbReference type="ARBA" id="ARBA00022448"/>
    </source>
</evidence>
<comment type="similarity">
    <text evidence="8">Belongs to the ATPase delta chain family.</text>
</comment>
<comment type="caution">
    <text evidence="9">The sequence shown here is derived from an EMBL/GenBank/DDBJ whole genome shotgun (WGS) entry which is preliminary data.</text>
</comment>
<dbReference type="NCBIfam" id="TIGR01145">
    <property type="entry name" value="ATP_synt_delta"/>
    <property type="match status" value="1"/>
</dbReference>
<keyword evidence="3 8" id="KW-0375">Hydrogen ion transport</keyword>
<proteinExistence type="inferred from homology"/>
<name>A0A850QZX3_9LACO</name>
<dbReference type="AlphaFoldDB" id="A0A850QZX3"/>
<keyword evidence="10" id="KW-1185">Reference proteome</keyword>
<dbReference type="GO" id="GO:0045259">
    <property type="term" value="C:proton-transporting ATP synthase complex"/>
    <property type="evidence" value="ECO:0007669"/>
    <property type="project" value="UniProtKB-KW"/>
</dbReference>
<dbReference type="RefSeq" id="WP_176941814.1">
    <property type="nucleotide sequence ID" value="NZ_JABZEC010000001.1"/>
</dbReference>
<evidence type="ECO:0000256" key="5">
    <source>
        <dbReference type="ARBA" id="ARBA00023136"/>
    </source>
</evidence>
<comment type="subcellular location">
    <subcellularLocation>
        <location evidence="8">Cell membrane</location>
        <topology evidence="8">Peripheral membrane protein</topology>
    </subcellularLocation>
    <subcellularLocation>
        <location evidence="1">Membrane</location>
    </subcellularLocation>
</comment>
<dbReference type="EMBL" id="JABZEC010000001">
    <property type="protein sequence ID" value="NVY95640.1"/>
    <property type="molecule type" value="Genomic_DNA"/>
</dbReference>
<dbReference type="GO" id="GO:0005886">
    <property type="term" value="C:plasma membrane"/>
    <property type="evidence" value="ECO:0007669"/>
    <property type="project" value="UniProtKB-SubCell"/>
</dbReference>
<comment type="function">
    <text evidence="8">F(1)F(0) ATP synthase produces ATP from ADP in the presence of a proton or sodium gradient. F-type ATPases consist of two structural domains, F(1) containing the extramembraneous catalytic core and F(0) containing the membrane proton channel, linked together by a central stalk and a peripheral stalk. During catalysis, ATP synthesis in the catalytic domain of F(1) is coupled via a rotary mechanism of the central stalk subunits to proton translocation.</text>
</comment>
<evidence type="ECO:0000313" key="10">
    <source>
        <dbReference type="Proteomes" id="UP000563523"/>
    </source>
</evidence>
<sequence>MKLNNVEVGRRYARALFDYAQENGKEQAVLEELQILQQVYEQVPSLGAILTDARLTLTEKQALLKKLQQKFSKIIQVFLQLLLDYRRLNALPEIVAAYLKLFDEKTATYAVTVTSAVTLDQDQLHELQAAVKQRFHAQTVVVQTQIDPEIIGGIIIRVGDQVIDGSIRTRIKQLNQALLNN</sequence>
<dbReference type="Pfam" id="PF00213">
    <property type="entry name" value="OSCP"/>
    <property type="match status" value="1"/>
</dbReference>
<dbReference type="SUPFAM" id="SSF47928">
    <property type="entry name" value="N-terminal domain of the delta subunit of the F1F0-ATP synthase"/>
    <property type="match status" value="1"/>
</dbReference>
<evidence type="ECO:0000256" key="4">
    <source>
        <dbReference type="ARBA" id="ARBA00023065"/>
    </source>
</evidence>
<gene>
    <name evidence="8" type="primary">atpH</name>
    <name evidence="9" type="ORF">HU830_00255</name>
</gene>
<reference evidence="9 10" key="1">
    <citation type="submission" date="2020-06" db="EMBL/GenBank/DDBJ databases">
        <authorList>
            <person name="Kang J."/>
        </authorList>
    </citation>
    <scope>NUCLEOTIDE SEQUENCE [LARGE SCALE GENOMIC DNA]</scope>
    <source>
        <strain evidence="9 10">DCY120</strain>
    </source>
</reference>
<keyword evidence="4 8" id="KW-0406">Ion transport</keyword>
<evidence type="ECO:0000256" key="1">
    <source>
        <dbReference type="ARBA" id="ARBA00004370"/>
    </source>
</evidence>
<keyword evidence="5 8" id="KW-0472">Membrane</keyword>
<dbReference type="Gene3D" id="1.10.520.20">
    <property type="entry name" value="N-terminal domain of the delta subunit of the F1F0-ATP synthase"/>
    <property type="match status" value="1"/>
</dbReference>
<dbReference type="InterPro" id="IPR000711">
    <property type="entry name" value="ATPase_OSCP/dsu"/>
</dbReference>
<evidence type="ECO:0000256" key="7">
    <source>
        <dbReference type="ARBA" id="ARBA00023310"/>
    </source>
</evidence>
<dbReference type="InterPro" id="IPR020781">
    <property type="entry name" value="ATPase_OSCP/d_CS"/>
</dbReference>
<dbReference type="GO" id="GO:0046933">
    <property type="term" value="F:proton-transporting ATP synthase activity, rotational mechanism"/>
    <property type="evidence" value="ECO:0007669"/>
    <property type="project" value="UniProtKB-UniRule"/>
</dbReference>
<keyword evidence="6 8" id="KW-0139">CF(1)</keyword>
<dbReference type="PROSITE" id="PS00389">
    <property type="entry name" value="ATPASE_DELTA"/>
    <property type="match status" value="1"/>
</dbReference>
<keyword evidence="7 8" id="KW-0066">ATP synthesis</keyword>
<keyword evidence="2 8" id="KW-0813">Transport</keyword>
<evidence type="ECO:0000256" key="3">
    <source>
        <dbReference type="ARBA" id="ARBA00022781"/>
    </source>
</evidence>
<dbReference type="Proteomes" id="UP000563523">
    <property type="component" value="Unassembled WGS sequence"/>
</dbReference>
<dbReference type="InterPro" id="IPR026015">
    <property type="entry name" value="ATP_synth_OSCP/delta_N_sf"/>
</dbReference>
<dbReference type="NCBIfam" id="NF004402">
    <property type="entry name" value="PRK05758.2-2"/>
    <property type="match status" value="1"/>
</dbReference>
<evidence type="ECO:0000313" key="9">
    <source>
        <dbReference type="EMBL" id="NVY95640.1"/>
    </source>
</evidence>
<dbReference type="HAMAP" id="MF_01416">
    <property type="entry name" value="ATP_synth_delta_bact"/>
    <property type="match status" value="1"/>
</dbReference>